<evidence type="ECO:0000313" key="3">
    <source>
        <dbReference type="Proteomes" id="UP000030765"/>
    </source>
</evidence>
<dbReference type="Proteomes" id="UP000030765">
    <property type="component" value="Unassembled WGS sequence"/>
</dbReference>
<name>A0A084WF71_ANOSI</name>
<sequence>MSTNGSELAYNLALVHYDLNAYPSTFGQHMTDRLIDWSLKTHLELSYISKSFQVLASARHHSAPAVPLAGKILRSPLQRWHPYLRGNQAPPAQQGMPAGNAAELEELTLDALKMRGNPIQWSGQLAKLTTGSL</sequence>
<dbReference type="EMBL" id="ATLV01023311">
    <property type="status" value="NOT_ANNOTATED_CDS"/>
    <property type="molecule type" value="Genomic_DNA"/>
</dbReference>
<protein>
    <submittedName>
        <fullName evidence="1 2">Uncharacterized protein</fullName>
    </submittedName>
</protein>
<keyword evidence="3" id="KW-1185">Reference proteome</keyword>
<evidence type="ECO:0000313" key="1">
    <source>
        <dbReference type="EMBL" id="KFB48865.1"/>
    </source>
</evidence>
<reference evidence="2" key="2">
    <citation type="submission" date="2020-05" db="UniProtKB">
        <authorList>
            <consortium name="EnsemblMetazoa"/>
        </authorList>
    </citation>
    <scope>IDENTIFICATION</scope>
</reference>
<evidence type="ECO:0000313" key="2">
    <source>
        <dbReference type="EnsemblMetazoa" id="ASIC017125-PA"/>
    </source>
</evidence>
<proteinExistence type="predicted"/>
<dbReference type="EMBL" id="KE525342">
    <property type="protein sequence ID" value="KFB48865.1"/>
    <property type="molecule type" value="Genomic_DNA"/>
</dbReference>
<organism evidence="1">
    <name type="scientific">Anopheles sinensis</name>
    <name type="common">Mosquito</name>
    <dbReference type="NCBI Taxonomy" id="74873"/>
    <lineage>
        <taxon>Eukaryota</taxon>
        <taxon>Metazoa</taxon>
        <taxon>Ecdysozoa</taxon>
        <taxon>Arthropoda</taxon>
        <taxon>Hexapoda</taxon>
        <taxon>Insecta</taxon>
        <taxon>Pterygota</taxon>
        <taxon>Neoptera</taxon>
        <taxon>Endopterygota</taxon>
        <taxon>Diptera</taxon>
        <taxon>Nematocera</taxon>
        <taxon>Culicoidea</taxon>
        <taxon>Culicidae</taxon>
        <taxon>Anophelinae</taxon>
        <taxon>Anopheles</taxon>
    </lineage>
</organism>
<reference evidence="1 3" key="1">
    <citation type="journal article" date="2014" name="BMC Genomics">
        <title>Genome sequence of Anopheles sinensis provides insight into genetics basis of mosquito competence for malaria parasites.</title>
        <authorList>
            <person name="Zhou D."/>
            <person name="Zhang D."/>
            <person name="Ding G."/>
            <person name="Shi L."/>
            <person name="Hou Q."/>
            <person name="Ye Y."/>
            <person name="Xu Y."/>
            <person name="Zhou H."/>
            <person name="Xiong C."/>
            <person name="Li S."/>
            <person name="Yu J."/>
            <person name="Hong S."/>
            <person name="Yu X."/>
            <person name="Zou P."/>
            <person name="Chen C."/>
            <person name="Chang X."/>
            <person name="Wang W."/>
            <person name="Lv Y."/>
            <person name="Sun Y."/>
            <person name="Ma L."/>
            <person name="Shen B."/>
            <person name="Zhu C."/>
        </authorList>
    </citation>
    <scope>NUCLEOTIDE SEQUENCE [LARGE SCALE GENOMIC DNA]</scope>
</reference>
<accession>A0A084WF71</accession>
<gene>
    <name evidence="1" type="ORF">ZHAS_00017125</name>
</gene>
<dbReference type="AlphaFoldDB" id="A0A084WF71"/>
<dbReference type="VEuPathDB" id="VectorBase:ASIC017125"/>
<dbReference type="EnsemblMetazoa" id="ASIC017125-RA">
    <property type="protein sequence ID" value="ASIC017125-PA"/>
    <property type="gene ID" value="ASIC017125"/>
</dbReference>